<dbReference type="OrthoDB" id="2352256at2759"/>
<gene>
    <name evidence="1" type="ORF">RCL2_001722000</name>
</gene>
<name>A0A8H3LKN3_9GLOM</name>
<evidence type="ECO:0000313" key="2">
    <source>
        <dbReference type="Proteomes" id="UP000615446"/>
    </source>
</evidence>
<comment type="caution">
    <text evidence="1">The sequence shown here is derived from an EMBL/GenBank/DDBJ whole genome shotgun (WGS) entry which is preliminary data.</text>
</comment>
<evidence type="ECO:0000313" key="1">
    <source>
        <dbReference type="EMBL" id="GES90368.1"/>
    </source>
</evidence>
<accession>A0A8H3LKN3</accession>
<dbReference type="Proteomes" id="UP000615446">
    <property type="component" value="Unassembled WGS sequence"/>
</dbReference>
<dbReference type="AlphaFoldDB" id="A0A8H3LKN3"/>
<protein>
    <submittedName>
        <fullName evidence="1">Uncharacterized protein</fullName>
    </submittedName>
</protein>
<sequence length="127" mass="14822">MFISRGVHRFPFSRRSSYFPPWQSLGSFHVAESQALAQILFIRFDSLCCKNQTFILMETLLPFTLISDDDHPDDRLTRFIWITTSGPAASFHLRLIPFQWYYGDKDPSKKQFLVASKFENEITPITP</sequence>
<reference evidence="1" key="1">
    <citation type="submission" date="2019-10" db="EMBL/GenBank/DDBJ databases">
        <title>Conservation and host-specific expression of non-tandemly repeated heterogenous ribosome RNA gene in arbuscular mycorrhizal fungi.</title>
        <authorList>
            <person name="Maeda T."/>
            <person name="Kobayashi Y."/>
            <person name="Nakagawa T."/>
            <person name="Ezawa T."/>
            <person name="Yamaguchi K."/>
            <person name="Bino T."/>
            <person name="Nishimoto Y."/>
            <person name="Shigenobu S."/>
            <person name="Kawaguchi M."/>
        </authorList>
    </citation>
    <scope>NUCLEOTIDE SEQUENCE</scope>
    <source>
        <strain evidence="1">HR1</strain>
    </source>
</reference>
<proteinExistence type="predicted"/>
<organism evidence="1 2">
    <name type="scientific">Rhizophagus clarus</name>
    <dbReference type="NCBI Taxonomy" id="94130"/>
    <lineage>
        <taxon>Eukaryota</taxon>
        <taxon>Fungi</taxon>
        <taxon>Fungi incertae sedis</taxon>
        <taxon>Mucoromycota</taxon>
        <taxon>Glomeromycotina</taxon>
        <taxon>Glomeromycetes</taxon>
        <taxon>Glomerales</taxon>
        <taxon>Glomeraceae</taxon>
        <taxon>Rhizophagus</taxon>
    </lineage>
</organism>
<dbReference type="EMBL" id="BLAL01000194">
    <property type="protein sequence ID" value="GES90368.1"/>
    <property type="molecule type" value="Genomic_DNA"/>
</dbReference>